<comment type="caution">
    <text evidence="7">The sequence shown here is derived from an EMBL/GenBank/DDBJ whole genome shotgun (WGS) entry which is preliminary data.</text>
</comment>
<dbReference type="PANTHER" id="PTHR13966">
    <property type="entry name" value="ENDONUCLEASE RELATED"/>
    <property type="match status" value="1"/>
</dbReference>
<evidence type="ECO:0000313" key="7">
    <source>
        <dbReference type="EMBL" id="RNF09979.1"/>
    </source>
</evidence>
<feature type="domain" description="ENPP1-3/EXOG-like endonuclease/phosphodiesterase" evidence="5">
    <location>
        <begin position="95"/>
        <end position="361"/>
    </location>
</feature>
<dbReference type="GO" id="GO:0003676">
    <property type="term" value="F:nucleic acid binding"/>
    <property type="evidence" value="ECO:0007669"/>
    <property type="project" value="InterPro"/>
</dbReference>
<dbReference type="GO" id="GO:0004521">
    <property type="term" value="F:RNA endonuclease activity"/>
    <property type="evidence" value="ECO:0007669"/>
    <property type="project" value="TreeGrafter"/>
</dbReference>
<dbReference type="AlphaFoldDB" id="A0A422NX36"/>
<reference evidence="7 8" key="1">
    <citation type="journal article" date="2018" name="BMC Genomics">
        <title>Genomic comparison of Trypanosoma conorhini and Trypanosoma rangeli to Trypanosoma cruzi strains of high and low virulence.</title>
        <authorList>
            <person name="Bradwell K.R."/>
            <person name="Koparde V.N."/>
            <person name="Matveyev A.V."/>
            <person name="Serrano M.G."/>
            <person name="Alves J.M."/>
            <person name="Parikh H."/>
            <person name="Huang B."/>
            <person name="Lee V."/>
            <person name="Espinosa-Alvarez O."/>
            <person name="Ortiz P.A."/>
            <person name="Costa-Martins A.G."/>
            <person name="Teixeira M.M."/>
            <person name="Buck G.A."/>
        </authorList>
    </citation>
    <scope>NUCLEOTIDE SEQUENCE [LARGE SCALE GENOMIC DNA]</scope>
    <source>
        <strain evidence="7 8">AM80</strain>
    </source>
</reference>
<dbReference type="SUPFAM" id="SSF54060">
    <property type="entry name" value="His-Me finger endonucleases"/>
    <property type="match status" value="1"/>
</dbReference>
<dbReference type="OMA" id="VMEVVDY"/>
<dbReference type="InterPro" id="IPR044929">
    <property type="entry name" value="DNA/RNA_non-sp_Endonuclease_sf"/>
</dbReference>
<feature type="region of interest" description="Disordered" evidence="4">
    <location>
        <begin position="33"/>
        <end position="59"/>
    </location>
</feature>
<dbReference type="Gene3D" id="3.40.570.10">
    <property type="entry name" value="Extracellular Endonuclease, subunit A"/>
    <property type="match status" value="1"/>
</dbReference>
<evidence type="ECO:0000256" key="3">
    <source>
        <dbReference type="PIRSR" id="PIRSR640255-2"/>
    </source>
</evidence>
<gene>
    <name evidence="7" type="ORF">TraAM80_01818</name>
</gene>
<keyword evidence="7" id="KW-0540">Nuclease</keyword>
<feature type="binding site" evidence="3">
    <location>
        <position position="216"/>
    </location>
    <ligand>
        <name>Mg(2+)</name>
        <dbReference type="ChEBI" id="CHEBI:18420"/>
        <note>catalytic</note>
    </ligand>
</feature>
<keyword evidence="7" id="KW-0255">Endonuclease</keyword>
<keyword evidence="3" id="KW-0479">Metal-binding</keyword>
<dbReference type="OrthoDB" id="5418055at2759"/>
<comment type="similarity">
    <text evidence="1">Belongs to the DNA/RNA non-specific endonuclease family.</text>
</comment>
<feature type="domain" description="DNA/RNA non-specific endonuclease/pyrophosphatase/phosphodiesterase" evidence="6">
    <location>
        <begin position="94"/>
        <end position="361"/>
    </location>
</feature>
<accession>A0A422NX36</accession>
<sequence length="468" mass="51888">MSPSSTTASAMGRVFALLSATFVGAALGMMAERASGRRPRHEQPRLLDVPSPGPAQAPSSLREAVWSDASAGRLSAFMQKTVSKGLPSDERVRFFDGFVASLNYERRIPNWVLEYIPGPATAVTTTTPTGGGEDEEDSSVVKREGMKFFADTTVPETFRVTPDDYSGGREQQQLQLTRGLSRGHLAAAQFHKTSPKEMAETFNMNANIVPQDMTMNAVDWLRLENLTKRLMRRYEGGLWVVTGPVFHPRYVYGDPRSWGWTEARSTSAITPAATLNGVNGDVKKARKVVCYELVGKHDVAVPTHLFKVVLGERADGTHEVAAFLMPNEPITDERPLVAYQVAVSEVERKTGLQFFRNVLAANNGTTTTASSWRTHKMFTQGLDTLPNICGRLSCEVRTVALFQSYRCIAQLRAAQSLPELQQVFTRLLAEKQQQQRDKAKPPQLDSTVMKEYEQRKKELVEAAVGEME</sequence>
<dbReference type="GeneID" id="40325751"/>
<dbReference type="EMBL" id="MKGL01000039">
    <property type="protein sequence ID" value="RNF09979.1"/>
    <property type="molecule type" value="Genomic_DNA"/>
</dbReference>
<evidence type="ECO:0000259" key="6">
    <source>
        <dbReference type="SMART" id="SM00892"/>
    </source>
</evidence>
<dbReference type="RefSeq" id="XP_029241289.1">
    <property type="nucleotide sequence ID" value="XM_029378846.1"/>
</dbReference>
<feature type="region of interest" description="Disordered" evidence="4">
    <location>
        <begin position="431"/>
        <end position="450"/>
    </location>
</feature>
<keyword evidence="8" id="KW-1185">Reference proteome</keyword>
<proteinExistence type="inferred from homology"/>
<dbReference type="InterPro" id="IPR044925">
    <property type="entry name" value="His-Me_finger_sf"/>
</dbReference>
<dbReference type="GO" id="GO:0005634">
    <property type="term" value="C:nucleus"/>
    <property type="evidence" value="ECO:0007669"/>
    <property type="project" value="TreeGrafter"/>
</dbReference>
<protein>
    <submittedName>
        <fullName evidence="7">Endonuclease G, mitochondrial</fullName>
    </submittedName>
</protein>
<evidence type="ECO:0000256" key="1">
    <source>
        <dbReference type="ARBA" id="ARBA00010052"/>
    </source>
</evidence>
<dbReference type="VEuPathDB" id="TriTrypDB:TRSC58_06646"/>
<evidence type="ECO:0000313" key="8">
    <source>
        <dbReference type="Proteomes" id="UP000283634"/>
    </source>
</evidence>
<dbReference type="SMART" id="SM00892">
    <property type="entry name" value="Endonuclease_NS"/>
    <property type="match status" value="1"/>
</dbReference>
<dbReference type="PANTHER" id="PTHR13966:SF5">
    <property type="entry name" value="ENDONUCLEASE G, MITOCHONDRIAL"/>
    <property type="match status" value="1"/>
</dbReference>
<dbReference type="InterPro" id="IPR020821">
    <property type="entry name" value="ENPP1-3/EXOG-like_nuc-like"/>
</dbReference>
<dbReference type="GO" id="GO:0000014">
    <property type="term" value="F:single-stranded DNA endodeoxyribonuclease activity"/>
    <property type="evidence" value="ECO:0007669"/>
    <property type="project" value="TreeGrafter"/>
</dbReference>
<dbReference type="Proteomes" id="UP000283634">
    <property type="component" value="Unassembled WGS sequence"/>
</dbReference>
<evidence type="ECO:0000259" key="5">
    <source>
        <dbReference type="SMART" id="SM00477"/>
    </source>
</evidence>
<name>A0A422NX36_TRYRA</name>
<feature type="active site" description="Proton acceptor" evidence="2">
    <location>
        <position position="184"/>
    </location>
</feature>
<evidence type="ECO:0000256" key="4">
    <source>
        <dbReference type="SAM" id="MobiDB-lite"/>
    </source>
</evidence>
<dbReference type="InterPro" id="IPR040255">
    <property type="entry name" value="Non-specific_endonuclease"/>
</dbReference>
<dbReference type="Pfam" id="PF01223">
    <property type="entry name" value="Endonuclease_NS"/>
    <property type="match status" value="1"/>
</dbReference>
<dbReference type="SMART" id="SM00477">
    <property type="entry name" value="NUC"/>
    <property type="match status" value="1"/>
</dbReference>
<evidence type="ECO:0000256" key="2">
    <source>
        <dbReference type="PIRSR" id="PIRSR640255-1"/>
    </source>
</evidence>
<dbReference type="InterPro" id="IPR001604">
    <property type="entry name" value="Endo_G_ENPP1-like_dom"/>
</dbReference>
<dbReference type="CDD" id="cd00091">
    <property type="entry name" value="NUC"/>
    <property type="match status" value="1"/>
</dbReference>
<dbReference type="GO" id="GO:0005743">
    <property type="term" value="C:mitochondrial inner membrane"/>
    <property type="evidence" value="ECO:0007669"/>
    <property type="project" value="TreeGrafter"/>
</dbReference>
<dbReference type="GO" id="GO:0046872">
    <property type="term" value="F:metal ion binding"/>
    <property type="evidence" value="ECO:0007669"/>
    <property type="project" value="UniProtKB-KW"/>
</dbReference>
<keyword evidence="7" id="KW-0378">Hydrolase</keyword>
<organism evidence="7 8">
    <name type="scientific">Trypanosoma rangeli</name>
    <dbReference type="NCBI Taxonomy" id="5698"/>
    <lineage>
        <taxon>Eukaryota</taxon>
        <taxon>Discoba</taxon>
        <taxon>Euglenozoa</taxon>
        <taxon>Kinetoplastea</taxon>
        <taxon>Metakinetoplastina</taxon>
        <taxon>Trypanosomatida</taxon>
        <taxon>Trypanosomatidae</taxon>
        <taxon>Trypanosoma</taxon>
        <taxon>Herpetosoma</taxon>
    </lineage>
</organism>